<feature type="compositionally biased region" description="Basic and acidic residues" evidence="1">
    <location>
        <begin position="16"/>
        <end position="25"/>
    </location>
</feature>
<feature type="compositionally biased region" description="Basic and acidic residues" evidence="1">
    <location>
        <begin position="60"/>
        <end position="72"/>
    </location>
</feature>
<name>A0AAD1WJ54_PELCU</name>
<evidence type="ECO:0000313" key="2">
    <source>
        <dbReference type="EMBL" id="CAH2307922.1"/>
    </source>
</evidence>
<feature type="compositionally biased region" description="Basic and acidic residues" evidence="1">
    <location>
        <begin position="206"/>
        <end position="231"/>
    </location>
</feature>
<feature type="region of interest" description="Disordered" evidence="1">
    <location>
        <begin position="1"/>
        <end position="285"/>
    </location>
</feature>
<organism evidence="2 3">
    <name type="scientific">Pelobates cultripes</name>
    <name type="common">Western spadefoot toad</name>
    <dbReference type="NCBI Taxonomy" id="61616"/>
    <lineage>
        <taxon>Eukaryota</taxon>
        <taxon>Metazoa</taxon>
        <taxon>Chordata</taxon>
        <taxon>Craniata</taxon>
        <taxon>Vertebrata</taxon>
        <taxon>Euteleostomi</taxon>
        <taxon>Amphibia</taxon>
        <taxon>Batrachia</taxon>
        <taxon>Anura</taxon>
        <taxon>Pelobatoidea</taxon>
        <taxon>Pelobatidae</taxon>
        <taxon>Pelobates</taxon>
    </lineage>
</organism>
<evidence type="ECO:0000256" key="1">
    <source>
        <dbReference type="SAM" id="MobiDB-lite"/>
    </source>
</evidence>
<sequence length="285" mass="32024">MHRQTYMISPSSDEMMPLKDKHEQSLAEDPPMKYPDSTKIPPTQKEAIEEVGNITWEQPTVKKENNMFDKPQESNLENKNQIKTDQHTSDKHGLLTIKQSQPTAMSPSSQTGVGEGEVINHKSLKSEEVADSGMETSNNKPTETEPVTKTEANGTNSETVEQRESESGNGEESDHKTEKPNKDSLTNILVDFTEPESLEQLTETESMNKKKAEHGKEKTNTDARQIHRDSLTETSVDLPKPESLEQQTELESRNEEKPNKDPTQIHKDSLTETSTDLTNPESLVQ</sequence>
<feature type="compositionally biased region" description="Basic and acidic residues" evidence="1">
    <location>
        <begin position="250"/>
        <end position="270"/>
    </location>
</feature>
<dbReference type="EMBL" id="OW240918">
    <property type="protein sequence ID" value="CAH2307922.1"/>
    <property type="molecule type" value="Genomic_DNA"/>
</dbReference>
<dbReference type="Proteomes" id="UP001295444">
    <property type="component" value="Chromosome 07"/>
</dbReference>
<accession>A0AAD1WJ54</accession>
<dbReference type="AlphaFoldDB" id="A0AAD1WJ54"/>
<feature type="compositionally biased region" description="Basic and acidic residues" evidence="1">
    <location>
        <begin position="160"/>
        <end position="182"/>
    </location>
</feature>
<protein>
    <submittedName>
        <fullName evidence="2">Uncharacterized protein</fullName>
    </submittedName>
</protein>
<gene>
    <name evidence="2" type="ORF">PECUL_23A038592</name>
</gene>
<feature type="compositionally biased region" description="Polar residues" evidence="1">
    <location>
        <begin position="1"/>
        <end position="12"/>
    </location>
</feature>
<proteinExistence type="predicted"/>
<evidence type="ECO:0000313" key="3">
    <source>
        <dbReference type="Proteomes" id="UP001295444"/>
    </source>
</evidence>
<feature type="compositionally biased region" description="Basic and acidic residues" evidence="1">
    <location>
        <begin position="80"/>
        <end position="93"/>
    </location>
</feature>
<keyword evidence="3" id="KW-1185">Reference proteome</keyword>
<feature type="compositionally biased region" description="Basic and acidic residues" evidence="1">
    <location>
        <begin position="118"/>
        <end position="128"/>
    </location>
</feature>
<feature type="compositionally biased region" description="Polar residues" evidence="1">
    <location>
        <begin position="271"/>
        <end position="285"/>
    </location>
</feature>
<feature type="compositionally biased region" description="Polar residues" evidence="1">
    <location>
        <begin position="97"/>
        <end position="112"/>
    </location>
</feature>
<reference evidence="2" key="1">
    <citation type="submission" date="2022-03" db="EMBL/GenBank/DDBJ databases">
        <authorList>
            <person name="Alioto T."/>
            <person name="Alioto T."/>
            <person name="Gomez Garrido J."/>
        </authorList>
    </citation>
    <scope>NUCLEOTIDE SEQUENCE</scope>
</reference>